<protein>
    <submittedName>
        <fullName evidence="6">CvpA family protein</fullName>
    </submittedName>
</protein>
<evidence type="ECO:0000313" key="7">
    <source>
        <dbReference type="Proteomes" id="UP000325302"/>
    </source>
</evidence>
<feature type="transmembrane region" description="Helical" evidence="5">
    <location>
        <begin position="62"/>
        <end position="89"/>
    </location>
</feature>
<evidence type="ECO:0000256" key="2">
    <source>
        <dbReference type="ARBA" id="ARBA00022692"/>
    </source>
</evidence>
<dbReference type="PANTHER" id="PTHR36926">
    <property type="entry name" value="COLICIN V PRODUCTION PROTEIN"/>
    <property type="match status" value="1"/>
</dbReference>
<organism evidence="6 7">
    <name type="scientific">Nitrincola tapanii</name>
    <dbReference type="NCBI Taxonomy" id="1708751"/>
    <lineage>
        <taxon>Bacteria</taxon>
        <taxon>Pseudomonadati</taxon>
        <taxon>Pseudomonadota</taxon>
        <taxon>Gammaproteobacteria</taxon>
        <taxon>Oceanospirillales</taxon>
        <taxon>Oceanospirillaceae</taxon>
        <taxon>Nitrincola</taxon>
    </lineage>
</organism>
<name>A0A5A9W5D3_9GAMM</name>
<sequence length="165" mass="18079">MNWVDWGILVIIGLSALMSLRRGFAREAISLLTWVAAFVVSRLFADVLALVVADYIEASPSIHLLIAFIILFLLTLLVGNLIGALISSLIHVTGLSATDRVLGVGFGVLRGALVVVILVVLLKMTPAIHDPWWNESTLIPHFLVMETWSRDMASDLGHLIWNLGQ</sequence>
<keyword evidence="7" id="KW-1185">Reference proteome</keyword>
<comment type="subcellular location">
    <subcellularLocation>
        <location evidence="1">Membrane</location>
        <topology evidence="1">Multi-pass membrane protein</topology>
    </subcellularLocation>
</comment>
<comment type="caution">
    <text evidence="6">The sequence shown here is derived from an EMBL/GenBank/DDBJ whole genome shotgun (WGS) entry which is preliminary data.</text>
</comment>
<feature type="transmembrane region" description="Helical" evidence="5">
    <location>
        <begin position="101"/>
        <end position="122"/>
    </location>
</feature>
<feature type="transmembrane region" description="Helical" evidence="5">
    <location>
        <begin position="6"/>
        <end position="24"/>
    </location>
</feature>
<reference evidence="6 7" key="1">
    <citation type="submission" date="2019-03" db="EMBL/GenBank/DDBJ databases">
        <title>Nitrincola sp. nov. isolated from an Indian soda lake.</title>
        <authorList>
            <person name="Joshi A."/>
            <person name="Thite S.V."/>
            <person name="Joseph N."/>
            <person name="Dhotre D."/>
            <person name="Moorthy M."/>
            <person name="Shouche Y.S."/>
        </authorList>
    </citation>
    <scope>NUCLEOTIDE SEQUENCE [LARGE SCALE GENOMIC DNA]</scope>
    <source>
        <strain evidence="6 7">MEB193</strain>
    </source>
</reference>
<evidence type="ECO:0000256" key="1">
    <source>
        <dbReference type="ARBA" id="ARBA00004141"/>
    </source>
</evidence>
<evidence type="ECO:0000256" key="5">
    <source>
        <dbReference type="SAM" id="Phobius"/>
    </source>
</evidence>
<keyword evidence="2 5" id="KW-0812">Transmembrane</keyword>
<dbReference type="PANTHER" id="PTHR36926:SF1">
    <property type="entry name" value="COLICIN V PRODUCTION PROTEIN"/>
    <property type="match status" value="1"/>
</dbReference>
<dbReference type="GO" id="GO:0009403">
    <property type="term" value="P:toxin biosynthetic process"/>
    <property type="evidence" value="ECO:0007669"/>
    <property type="project" value="InterPro"/>
</dbReference>
<evidence type="ECO:0000256" key="4">
    <source>
        <dbReference type="ARBA" id="ARBA00023136"/>
    </source>
</evidence>
<dbReference type="Proteomes" id="UP000325302">
    <property type="component" value="Unassembled WGS sequence"/>
</dbReference>
<proteinExistence type="predicted"/>
<dbReference type="InterPro" id="IPR003825">
    <property type="entry name" value="Colicin-V_CvpA"/>
</dbReference>
<dbReference type="Pfam" id="PF02674">
    <property type="entry name" value="Colicin_V"/>
    <property type="match status" value="1"/>
</dbReference>
<accession>A0A5A9W5D3</accession>
<dbReference type="AlphaFoldDB" id="A0A5A9W5D3"/>
<dbReference type="EMBL" id="SMRS01000002">
    <property type="protein sequence ID" value="KAA0875862.1"/>
    <property type="molecule type" value="Genomic_DNA"/>
</dbReference>
<evidence type="ECO:0000256" key="3">
    <source>
        <dbReference type="ARBA" id="ARBA00022989"/>
    </source>
</evidence>
<dbReference type="RefSeq" id="WP_149390253.1">
    <property type="nucleotide sequence ID" value="NZ_SMRS01000002.1"/>
</dbReference>
<dbReference type="GO" id="GO:0016020">
    <property type="term" value="C:membrane"/>
    <property type="evidence" value="ECO:0007669"/>
    <property type="project" value="UniProtKB-SubCell"/>
</dbReference>
<evidence type="ECO:0000313" key="6">
    <source>
        <dbReference type="EMBL" id="KAA0875862.1"/>
    </source>
</evidence>
<feature type="transmembrane region" description="Helical" evidence="5">
    <location>
        <begin position="31"/>
        <end position="56"/>
    </location>
</feature>
<gene>
    <name evidence="6" type="ORF">E1H14_04030</name>
</gene>
<keyword evidence="4 5" id="KW-0472">Membrane</keyword>
<dbReference type="OrthoDB" id="9810601at2"/>
<dbReference type="InterPro" id="IPR052719">
    <property type="entry name" value="CvpA-like"/>
</dbReference>
<keyword evidence="3 5" id="KW-1133">Transmembrane helix</keyword>